<organism evidence="2 3">
    <name type="scientific">Merluccius polli</name>
    <name type="common">Benguela hake</name>
    <name type="synonym">Merluccius cadenati</name>
    <dbReference type="NCBI Taxonomy" id="89951"/>
    <lineage>
        <taxon>Eukaryota</taxon>
        <taxon>Metazoa</taxon>
        <taxon>Chordata</taxon>
        <taxon>Craniata</taxon>
        <taxon>Vertebrata</taxon>
        <taxon>Euteleostomi</taxon>
        <taxon>Actinopterygii</taxon>
        <taxon>Neopterygii</taxon>
        <taxon>Teleostei</taxon>
        <taxon>Neoteleostei</taxon>
        <taxon>Acanthomorphata</taxon>
        <taxon>Zeiogadaria</taxon>
        <taxon>Gadariae</taxon>
        <taxon>Gadiformes</taxon>
        <taxon>Gadoidei</taxon>
        <taxon>Merlucciidae</taxon>
        <taxon>Merluccius</taxon>
    </lineage>
</organism>
<evidence type="ECO:0000313" key="3">
    <source>
        <dbReference type="Proteomes" id="UP001174136"/>
    </source>
</evidence>
<dbReference type="PANTHER" id="PTHR12752:SF4">
    <property type="entry name" value="PLECKSTRIN HOMOLOGY DOMAIN-CONTAINING FAMILY A MEMBER 7"/>
    <property type="match status" value="1"/>
</dbReference>
<dbReference type="PANTHER" id="PTHR12752">
    <property type="entry name" value="PHOSPHOINOSITOL 3-PHOSPHATE-BINDING PROTEIN"/>
    <property type="match status" value="1"/>
</dbReference>
<comment type="caution">
    <text evidence="2">The sequence shown here is derived from an EMBL/GenBank/DDBJ whole genome shotgun (WGS) entry which is preliminary data.</text>
</comment>
<keyword evidence="3" id="KW-1185">Reference proteome</keyword>
<evidence type="ECO:0000313" key="2">
    <source>
        <dbReference type="EMBL" id="KAK0137697.1"/>
    </source>
</evidence>
<sequence length="197" mass="21997">MASARQHTLTQLQHLNGPEVHYHPYNHSQLLNTASTTPTTTTTTVTSTTTSSASSMSYCPCGTQSDDTYLQLKKDLEYLDLKIRALEPLILAVHSILLHCTAGPLRPLINVVGSQILKEPGKPVKVAESDVDVKLSRLCEQDKTLKELESRISTLKDDKVRHYTQICLHVIISFSFFGLFDSLHLQSLVHKSIHVHK</sequence>
<protein>
    <submittedName>
        <fullName evidence="2">Pleckstrin y domain-containing family A member 7</fullName>
    </submittedName>
</protein>
<dbReference type="InterPro" id="IPR057971">
    <property type="entry name" value="PKHA4-7_TBCA"/>
</dbReference>
<dbReference type="EMBL" id="JAOPHQ010004855">
    <property type="protein sequence ID" value="KAK0137697.1"/>
    <property type="molecule type" value="Genomic_DNA"/>
</dbReference>
<evidence type="ECO:0000259" key="1">
    <source>
        <dbReference type="Pfam" id="PF25541"/>
    </source>
</evidence>
<proteinExistence type="predicted"/>
<gene>
    <name evidence="2" type="primary">plekha7_1</name>
    <name evidence="2" type="ORF">N1851_026091</name>
</gene>
<name>A0AA47MCI0_MERPO</name>
<dbReference type="AlphaFoldDB" id="A0AA47MCI0"/>
<dbReference type="Proteomes" id="UP001174136">
    <property type="component" value="Unassembled WGS sequence"/>
</dbReference>
<reference evidence="2" key="1">
    <citation type="journal article" date="2023" name="Front. Mar. Sci.">
        <title>A new Merluccius polli reference genome to investigate the effects of global change in West African waters.</title>
        <authorList>
            <person name="Mateo J.L."/>
            <person name="Blanco-Fernandez C."/>
            <person name="Garcia-Vazquez E."/>
            <person name="Machado-Schiaffino G."/>
        </authorList>
    </citation>
    <scope>NUCLEOTIDE SEQUENCE</scope>
    <source>
        <strain evidence="2">C29</strain>
        <tissue evidence="2">Fin</tissue>
    </source>
</reference>
<dbReference type="Pfam" id="PF25541">
    <property type="entry name" value="TBCA_PH"/>
    <property type="match status" value="1"/>
</dbReference>
<accession>A0AA47MCI0</accession>
<feature type="domain" description="Pleckstrin homology" evidence="1">
    <location>
        <begin position="125"/>
        <end position="159"/>
    </location>
</feature>